<sequence>MLEADWNRPVHVDHSFKSVVNRSVSGAGTPVFCPAGGMGTSRGRSSCGQLQLGPLRQHPDLYYAHWPQTEQGPHHHRCYIAADSMLRRLRRRALDAGWRKARETSSSTPGPIMPPTGYQCTASRCNRWFSVVESGGHVALIGLGVAALKPIFMRSSYDIRSNQTTPLVRRSREAL</sequence>
<reference evidence="1 2" key="1">
    <citation type="journal article" date="2018" name="Biotechnol. Biofuels">
        <title>Integrative visual omics of the white-rot fungus Polyporus brumalis exposes the biotechnological potential of its oxidative enzymes for delignifying raw plant biomass.</title>
        <authorList>
            <person name="Miyauchi S."/>
            <person name="Rancon A."/>
            <person name="Drula E."/>
            <person name="Hage H."/>
            <person name="Chaduli D."/>
            <person name="Favel A."/>
            <person name="Grisel S."/>
            <person name="Henrissat B."/>
            <person name="Herpoel-Gimbert I."/>
            <person name="Ruiz-Duenas F.J."/>
            <person name="Chevret D."/>
            <person name="Hainaut M."/>
            <person name="Lin J."/>
            <person name="Wang M."/>
            <person name="Pangilinan J."/>
            <person name="Lipzen A."/>
            <person name="Lesage-Meessen L."/>
            <person name="Navarro D."/>
            <person name="Riley R."/>
            <person name="Grigoriev I.V."/>
            <person name="Zhou S."/>
            <person name="Raouche S."/>
            <person name="Rosso M.N."/>
        </authorList>
    </citation>
    <scope>NUCLEOTIDE SEQUENCE [LARGE SCALE GENOMIC DNA]</scope>
    <source>
        <strain evidence="1 2">BRFM 1820</strain>
    </source>
</reference>
<evidence type="ECO:0000313" key="1">
    <source>
        <dbReference type="EMBL" id="RDX41703.1"/>
    </source>
</evidence>
<evidence type="ECO:0000313" key="2">
    <source>
        <dbReference type="Proteomes" id="UP000256964"/>
    </source>
</evidence>
<keyword evidence="2" id="KW-1185">Reference proteome</keyword>
<dbReference type="Proteomes" id="UP000256964">
    <property type="component" value="Unassembled WGS sequence"/>
</dbReference>
<name>A0A371CN45_9APHY</name>
<organism evidence="1 2">
    <name type="scientific">Lentinus brumalis</name>
    <dbReference type="NCBI Taxonomy" id="2498619"/>
    <lineage>
        <taxon>Eukaryota</taxon>
        <taxon>Fungi</taxon>
        <taxon>Dikarya</taxon>
        <taxon>Basidiomycota</taxon>
        <taxon>Agaricomycotina</taxon>
        <taxon>Agaricomycetes</taxon>
        <taxon>Polyporales</taxon>
        <taxon>Polyporaceae</taxon>
        <taxon>Lentinus</taxon>
    </lineage>
</organism>
<accession>A0A371CN45</accession>
<proteinExistence type="predicted"/>
<dbReference type="AlphaFoldDB" id="A0A371CN45"/>
<dbReference type="EMBL" id="KZ857504">
    <property type="protein sequence ID" value="RDX41703.1"/>
    <property type="molecule type" value="Genomic_DNA"/>
</dbReference>
<protein>
    <submittedName>
        <fullName evidence="1">Uncharacterized protein</fullName>
    </submittedName>
</protein>
<gene>
    <name evidence="1" type="ORF">OH76DRAFT_185038</name>
</gene>